<sequence length="755" mass="81990">HVDNTKYDIQIDYTIDNNFQFTLISDGIKSAWNNIDTHSVYEAINVFAITDCTMTYESHIIPAALPPACGNLQLTTTMNTCVWCPPGTFKAAGTCTECPIATYSNGRTATCTLCTNDYTTIGTNSKSIEDCLPKCVHISMVGNGIQDCIFCAENEKFITDTNVCETCTAGTKVHRNPTECTPQCLPGEYSDNGFTSCVSCPISYYQNLYGSKECILCPSNSVTLVVGANIDTLCVIVGTDSCPAICSTNCNIVGNVPTCITCQPNENGPNCESFDLCTVTNCNGGTCTSTGSVFTCNCDDTMFSGINCDVYENNCLGVICENGGSCLNKSVGYTCLCINGYSGTHCANPDDYCTINSITCSGHGSCFNYAIRGVCKCNTGYEGSLCQNYVGQCANVYCESTNQKCDETNGQCNCLDSYENGGELSCLQLTDYCSANGCGDDFCLSNYVNKKFYCICPTNYFSKPVTYTITNQPLIETHFNDGACVSDTLCDPNPCQHGSPCIQIKHEFSCDCSQTVYKGKLCDVLINKCKPNPCKNGGVCSTLNGVYICDCEDNYLVADDCQSIKNFCTPDSCDATGSITNGCIELDFIFNYQCTCNLGYYGQDCSKSYNKCRASPCYHSGVCNQNAIDYTCGCVLPYEIGTQCENANDFCQTNTCANGTCKNLSNAYFCRNKIKLMIDNICSCIRDTTVPITQKISKNSDMSQEGSIIICCADKDLGLAQKLLDELRKLNKTFIMSRIRNEKSINVSSTIVDCK</sequence>
<feature type="disulfide bond" evidence="5">
    <location>
        <begin position="337"/>
        <end position="346"/>
    </location>
</feature>
<dbReference type="PROSITE" id="PS01186">
    <property type="entry name" value="EGF_2"/>
    <property type="match status" value="4"/>
</dbReference>
<dbReference type="PANTHER" id="PTHR45836:SF13">
    <property type="entry name" value="PROTEIN CRUMBS"/>
    <property type="match status" value="1"/>
</dbReference>
<keyword evidence="8" id="KW-1185">Reference proteome</keyword>
<proteinExistence type="predicted"/>
<keyword evidence="1 5" id="KW-0245">EGF-like domain</keyword>
<evidence type="ECO:0000256" key="2">
    <source>
        <dbReference type="ARBA" id="ARBA00022729"/>
    </source>
</evidence>
<evidence type="ECO:0000256" key="4">
    <source>
        <dbReference type="ARBA" id="ARBA00023157"/>
    </source>
</evidence>
<organism evidence="7 8">
    <name type="scientific">Intoshia linei</name>
    <dbReference type="NCBI Taxonomy" id="1819745"/>
    <lineage>
        <taxon>Eukaryota</taxon>
        <taxon>Metazoa</taxon>
        <taxon>Spiralia</taxon>
        <taxon>Lophotrochozoa</taxon>
        <taxon>Mesozoa</taxon>
        <taxon>Orthonectida</taxon>
        <taxon>Rhopaluridae</taxon>
        <taxon>Intoshia</taxon>
    </lineage>
</organism>
<dbReference type="OrthoDB" id="283575at2759"/>
<dbReference type="PANTHER" id="PTHR45836">
    <property type="entry name" value="SLIT HOMOLOG"/>
    <property type="match status" value="1"/>
</dbReference>
<dbReference type="InterPro" id="IPR011641">
    <property type="entry name" value="Tyr-kin_ephrin_A/B_rcpt-like"/>
</dbReference>
<dbReference type="GO" id="GO:0009986">
    <property type="term" value="C:cell surface"/>
    <property type="evidence" value="ECO:0007669"/>
    <property type="project" value="TreeGrafter"/>
</dbReference>
<feature type="domain" description="EGF-like" evidence="6">
    <location>
        <begin position="486"/>
        <end position="523"/>
    </location>
</feature>
<keyword evidence="3" id="KW-0677">Repeat</keyword>
<dbReference type="SMART" id="SM00179">
    <property type="entry name" value="EGF_CA"/>
    <property type="match status" value="4"/>
</dbReference>
<evidence type="ECO:0000313" key="8">
    <source>
        <dbReference type="Proteomes" id="UP000078046"/>
    </source>
</evidence>
<dbReference type="GO" id="GO:0043235">
    <property type="term" value="C:receptor complex"/>
    <property type="evidence" value="ECO:0007669"/>
    <property type="project" value="TreeGrafter"/>
</dbReference>
<comment type="caution">
    <text evidence="5">Lacks conserved residue(s) required for the propagation of feature annotation.</text>
</comment>
<feature type="domain" description="EGF-like" evidence="6">
    <location>
        <begin position="311"/>
        <end position="347"/>
    </location>
</feature>
<dbReference type="InterPro" id="IPR001881">
    <property type="entry name" value="EGF-like_Ca-bd_dom"/>
</dbReference>
<dbReference type="PROSITE" id="PS00010">
    <property type="entry name" value="ASX_HYDROXYL"/>
    <property type="match status" value="1"/>
</dbReference>
<dbReference type="SMART" id="SM00181">
    <property type="entry name" value="EGF"/>
    <property type="match status" value="11"/>
</dbReference>
<feature type="non-terminal residue" evidence="7">
    <location>
        <position position="755"/>
    </location>
</feature>
<dbReference type="InterPro" id="IPR000152">
    <property type="entry name" value="EGF-type_Asp/Asn_hydroxyl_site"/>
</dbReference>
<evidence type="ECO:0000256" key="3">
    <source>
        <dbReference type="ARBA" id="ARBA00022737"/>
    </source>
</evidence>
<dbReference type="InterPro" id="IPR009030">
    <property type="entry name" value="Growth_fac_rcpt_cys_sf"/>
</dbReference>
<dbReference type="GO" id="GO:0005509">
    <property type="term" value="F:calcium ion binding"/>
    <property type="evidence" value="ECO:0007669"/>
    <property type="project" value="InterPro"/>
</dbReference>
<dbReference type="EMBL" id="LWCA01001103">
    <property type="protein sequence ID" value="OAF65906.1"/>
    <property type="molecule type" value="Genomic_DNA"/>
</dbReference>
<evidence type="ECO:0000256" key="5">
    <source>
        <dbReference type="PROSITE-ProRule" id="PRU00076"/>
    </source>
</evidence>
<gene>
    <name evidence="7" type="ORF">A3Q56_06329</name>
</gene>
<feature type="domain" description="EGF-like" evidence="6">
    <location>
        <begin position="349"/>
        <end position="387"/>
    </location>
</feature>
<feature type="domain" description="EGF-like" evidence="6">
    <location>
        <begin position="525"/>
        <end position="562"/>
    </location>
</feature>
<dbReference type="GO" id="GO:0007219">
    <property type="term" value="P:Notch signaling pathway"/>
    <property type="evidence" value="ECO:0007669"/>
    <property type="project" value="TreeGrafter"/>
</dbReference>
<protein>
    <recommendedName>
        <fullName evidence="6">EGF-like domain-containing protein</fullName>
    </recommendedName>
</protein>
<reference evidence="7 8" key="1">
    <citation type="submission" date="2016-04" db="EMBL/GenBank/DDBJ databases">
        <title>The genome of Intoshia linei affirms orthonectids as highly simplified spiralians.</title>
        <authorList>
            <person name="Mikhailov K.V."/>
            <person name="Slusarev G.S."/>
            <person name="Nikitin M.A."/>
            <person name="Logacheva M.D."/>
            <person name="Penin A."/>
            <person name="Aleoshin V."/>
            <person name="Panchin Y.V."/>
        </authorList>
    </citation>
    <scope>NUCLEOTIDE SEQUENCE [LARGE SCALE GENOMIC DNA]</scope>
    <source>
        <strain evidence="7">Intl2013</strain>
        <tissue evidence="7">Whole animal</tissue>
    </source>
</reference>
<evidence type="ECO:0000313" key="7">
    <source>
        <dbReference type="EMBL" id="OAF65906.1"/>
    </source>
</evidence>
<dbReference type="SUPFAM" id="SSF57184">
    <property type="entry name" value="Growth factor receptor domain"/>
    <property type="match status" value="1"/>
</dbReference>
<dbReference type="Gene3D" id="2.10.25.10">
    <property type="entry name" value="Laminin"/>
    <property type="match status" value="5"/>
</dbReference>
<dbReference type="GO" id="GO:0005886">
    <property type="term" value="C:plasma membrane"/>
    <property type="evidence" value="ECO:0007669"/>
    <property type="project" value="TreeGrafter"/>
</dbReference>
<dbReference type="PROSITE" id="PS50026">
    <property type="entry name" value="EGF_3"/>
    <property type="match status" value="5"/>
</dbReference>
<dbReference type="Pfam" id="PF07699">
    <property type="entry name" value="Ephrin_rec_like"/>
    <property type="match status" value="1"/>
</dbReference>
<dbReference type="InterPro" id="IPR051355">
    <property type="entry name" value="Notch/Slit_guidance"/>
</dbReference>
<keyword evidence="2" id="KW-0732">Signal</keyword>
<dbReference type="AlphaFoldDB" id="A0A177AV93"/>
<dbReference type="PROSITE" id="PS00022">
    <property type="entry name" value="EGF_1"/>
    <property type="match status" value="3"/>
</dbReference>
<dbReference type="SUPFAM" id="SSF57196">
    <property type="entry name" value="EGF/Laminin"/>
    <property type="match status" value="3"/>
</dbReference>
<comment type="caution">
    <text evidence="7">The sequence shown here is derived from an EMBL/GenBank/DDBJ whole genome shotgun (WGS) entry which is preliminary data.</text>
</comment>
<name>A0A177AV93_9BILA</name>
<dbReference type="InterPro" id="IPR000742">
    <property type="entry name" value="EGF"/>
</dbReference>
<dbReference type="SMART" id="SM01411">
    <property type="entry name" value="Ephrin_rec_like"/>
    <property type="match status" value="2"/>
</dbReference>
<evidence type="ECO:0000259" key="6">
    <source>
        <dbReference type="PROSITE" id="PS50026"/>
    </source>
</evidence>
<feature type="domain" description="EGF-like" evidence="6">
    <location>
        <begin position="608"/>
        <end position="645"/>
    </location>
</feature>
<accession>A0A177AV93</accession>
<dbReference type="Gene3D" id="2.10.50.10">
    <property type="entry name" value="Tumor Necrosis Factor Receptor, subunit A, domain 2"/>
    <property type="match status" value="1"/>
</dbReference>
<dbReference type="Proteomes" id="UP000078046">
    <property type="component" value="Unassembled WGS sequence"/>
</dbReference>
<dbReference type="GO" id="GO:0007411">
    <property type="term" value="P:axon guidance"/>
    <property type="evidence" value="ECO:0007669"/>
    <property type="project" value="TreeGrafter"/>
</dbReference>
<feature type="non-terminal residue" evidence="7">
    <location>
        <position position="1"/>
    </location>
</feature>
<feature type="disulfide bond" evidence="5">
    <location>
        <begin position="377"/>
        <end position="386"/>
    </location>
</feature>
<evidence type="ECO:0000256" key="1">
    <source>
        <dbReference type="ARBA" id="ARBA00022536"/>
    </source>
</evidence>
<keyword evidence="4 5" id="KW-1015">Disulfide bond</keyword>